<protein>
    <recommendedName>
        <fullName evidence="3">PD-(D/E)XK motif protein</fullName>
    </recommendedName>
</protein>
<evidence type="ECO:0000313" key="1">
    <source>
        <dbReference type="EMBL" id="AXE37864.1"/>
    </source>
</evidence>
<accession>A0A344URG6</accession>
<name>A0A344URG6_9ACTN</name>
<evidence type="ECO:0000313" key="2">
    <source>
        <dbReference type="Proteomes" id="UP000251995"/>
    </source>
</evidence>
<gene>
    <name evidence="1" type="ORF">JS278_00673</name>
</gene>
<dbReference type="OrthoDB" id="3726533at2"/>
<sequence>MTASLQVYRSLLSHLYGDTSSGMIKRSVPGQAYGLQYAVDRESHRHLLLPIDEDYAFKPIIGESLNLDERRDDGVRYLDLHCVSDGHRDVFAALADDIIRRLSADVISAPAEIQNALEEWRRLLRPAKEMSPEASRGLFGELVVLGWLARRNPQFAVDIWTGPKGDCHDFTTVNGDLEVKTSSKEGLIVDISSLRQLDVTDGHDLTLIRLNVVDSPDGQSIREKVNELVGLGVPQWPLFRKVRDAGLNVRDSHDSVRYAVSTDVSAWRVTPEFPGLRYGDLPTEWRDAITKVRYTLDLVSAPGRLDDQLDTVLDKVMSD</sequence>
<evidence type="ECO:0008006" key="3">
    <source>
        <dbReference type="Google" id="ProtNLM"/>
    </source>
</evidence>
<dbReference type="Pfam" id="PF14390">
    <property type="entry name" value="DUF4420"/>
    <property type="match status" value="1"/>
</dbReference>
<dbReference type="KEGG" id="acij:JS278_00673"/>
<reference evidence="1 2" key="1">
    <citation type="submission" date="2017-12" db="EMBL/GenBank/DDBJ databases">
        <title>The whole genome sequence of the Acidipropionibacterium virtanenii sp. nov. type strain JS278.</title>
        <authorList>
            <person name="Laine P."/>
            <person name="Deptula P."/>
            <person name="Varmanen P."/>
            <person name="Auvinen P."/>
        </authorList>
    </citation>
    <scope>NUCLEOTIDE SEQUENCE [LARGE SCALE GENOMIC DNA]</scope>
    <source>
        <strain evidence="1 2">JS278</strain>
    </source>
</reference>
<proteinExistence type="predicted"/>
<dbReference type="AlphaFoldDB" id="A0A344URG6"/>
<dbReference type="InterPro" id="IPR025534">
    <property type="entry name" value="DUF4420"/>
</dbReference>
<keyword evidence="2" id="KW-1185">Reference proteome</keyword>
<organism evidence="1 2">
    <name type="scientific">Acidipropionibacterium virtanenii</name>
    <dbReference type="NCBI Taxonomy" id="2057246"/>
    <lineage>
        <taxon>Bacteria</taxon>
        <taxon>Bacillati</taxon>
        <taxon>Actinomycetota</taxon>
        <taxon>Actinomycetes</taxon>
        <taxon>Propionibacteriales</taxon>
        <taxon>Propionibacteriaceae</taxon>
        <taxon>Acidipropionibacterium</taxon>
    </lineage>
</organism>
<dbReference type="EMBL" id="CP025198">
    <property type="protein sequence ID" value="AXE37864.1"/>
    <property type="molecule type" value="Genomic_DNA"/>
</dbReference>
<dbReference type="Proteomes" id="UP000251995">
    <property type="component" value="Chromosome"/>
</dbReference>